<feature type="signal peptide" evidence="15">
    <location>
        <begin position="1"/>
        <end position="21"/>
    </location>
</feature>
<keyword evidence="6 12" id="KW-0479">Metal-binding</keyword>
<comment type="caution">
    <text evidence="17">The sequence shown here is derived from an EMBL/GenBank/DDBJ whole genome shotgun (WGS) entry which is preliminary data.</text>
</comment>
<dbReference type="InterPro" id="IPR000823">
    <property type="entry name" value="Peroxidase_pln"/>
</dbReference>
<dbReference type="Gene3D" id="1.10.520.10">
    <property type="match status" value="1"/>
</dbReference>
<dbReference type="Proteomes" id="UP000604825">
    <property type="component" value="Unassembled WGS sequence"/>
</dbReference>
<dbReference type="GO" id="GO:0020037">
    <property type="term" value="F:heme binding"/>
    <property type="evidence" value="ECO:0007669"/>
    <property type="project" value="InterPro"/>
</dbReference>
<feature type="binding site" evidence="12">
    <location>
        <position position="67"/>
    </location>
    <ligand>
        <name>Ca(2+)</name>
        <dbReference type="ChEBI" id="CHEBI:29108"/>
        <label>1</label>
    </ligand>
</feature>
<evidence type="ECO:0000256" key="7">
    <source>
        <dbReference type="ARBA" id="ARBA00022837"/>
    </source>
</evidence>
<organism evidence="17 18">
    <name type="scientific">Miscanthus lutarioriparius</name>
    <dbReference type="NCBI Taxonomy" id="422564"/>
    <lineage>
        <taxon>Eukaryota</taxon>
        <taxon>Viridiplantae</taxon>
        <taxon>Streptophyta</taxon>
        <taxon>Embryophyta</taxon>
        <taxon>Tracheophyta</taxon>
        <taxon>Spermatophyta</taxon>
        <taxon>Magnoliopsida</taxon>
        <taxon>Liliopsida</taxon>
        <taxon>Poales</taxon>
        <taxon>Poaceae</taxon>
        <taxon>PACMAD clade</taxon>
        <taxon>Panicoideae</taxon>
        <taxon>Andropogonodae</taxon>
        <taxon>Andropogoneae</taxon>
        <taxon>Saccharinae</taxon>
        <taxon>Miscanthus</taxon>
    </lineage>
</organism>
<reference evidence="17" key="1">
    <citation type="submission" date="2020-10" db="EMBL/GenBank/DDBJ databases">
        <authorList>
            <person name="Han B."/>
            <person name="Lu T."/>
            <person name="Zhao Q."/>
            <person name="Huang X."/>
            <person name="Zhao Y."/>
        </authorList>
    </citation>
    <scope>NUCLEOTIDE SEQUENCE</scope>
</reference>
<evidence type="ECO:0000256" key="12">
    <source>
        <dbReference type="PIRSR" id="PIRSR600823-3"/>
    </source>
</evidence>
<feature type="binding site" evidence="12">
    <location>
        <position position="64"/>
    </location>
    <ligand>
        <name>Ca(2+)</name>
        <dbReference type="ChEBI" id="CHEBI:29108"/>
        <label>1</label>
    </ligand>
</feature>
<keyword evidence="8" id="KW-0560">Oxidoreductase</keyword>
<feature type="domain" description="Plant heme peroxidase family profile" evidence="16">
    <location>
        <begin position="22"/>
        <end position="85"/>
    </location>
</feature>
<evidence type="ECO:0000256" key="15">
    <source>
        <dbReference type="SAM" id="SignalP"/>
    </source>
</evidence>
<dbReference type="InterPro" id="IPR002016">
    <property type="entry name" value="Haem_peroxidase"/>
</dbReference>
<keyword evidence="4" id="KW-0575">Peroxidase</keyword>
<evidence type="ECO:0000256" key="13">
    <source>
        <dbReference type="PIRSR" id="PIRSR600823-4"/>
    </source>
</evidence>
<dbReference type="PRINTS" id="PR00461">
    <property type="entry name" value="PLPEROXIDASE"/>
</dbReference>
<evidence type="ECO:0000256" key="4">
    <source>
        <dbReference type="ARBA" id="ARBA00022559"/>
    </source>
</evidence>
<dbReference type="SUPFAM" id="SSF48113">
    <property type="entry name" value="Heme-dependent peroxidases"/>
    <property type="match status" value="1"/>
</dbReference>
<dbReference type="OrthoDB" id="689739at2759"/>
<dbReference type="GO" id="GO:0006979">
    <property type="term" value="P:response to oxidative stress"/>
    <property type="evidence" value="ECO:0007669"/>
    <property type="project" value="InterPro"/>
</dbReference>
<dbReference type="AlphaFoldDB" id="A0A811N766"/>
<evidence type="ECO:0000256" key="5">
    <source>
        <dbReference type="ARBA" id="ARBA00022617"/>
    </source>
</evidence>
<comment type="cofactor">
    <cofactor evidence="2">
        <name>heme b</name>
        <dbReference type="ChEBI" id="CHEBI:60344"/>
    </cofactor>
</comment>
<keyword evidence="9" id="KW-0408">Iron</keyword>
<dbReference type="GO" id="GO:0005576">
    <property type="term" value="C:extracellular region"/>
    <property type="evidence" value="ECO:0007669"/>
    <property type="project" value="UniProtKB-SubCell"/>
</dbReference>
<evidence type="ECO:0000256" key="1">
    <source>
        <dbReference type="ARBA" id="ARBA00000189"/>
    </source>
</evidence>
<comment type="subcellular location">
    <subcellularLocation>
        <location evidence="3">Secreted</location>
    </subcellularLocation>
</comment>
<dbReference type="InterPro" id="IPR010255">
    <property type="entry name" value="Haem_peroxidase_sf"/>
</dbReference>
<evidence type="ECO:0000256" key="9">
    <source>
        <dbReference type="ARBA" id="ARBA00023004"/>
    </source>
</evidence>
<dbReference type="InterPro" id="IPR019794">
    <property type="entry name" value="Peroxidases_AS"/>
</dbReference>
<dbReference type="GO" id="GO:0140825">
    <property type="term" value="F:lactoperoxidase activity"/>
    <property type="evidence" value="ECO:0007669"/>
    <property type="project" value="UniProtKB-EC"/>
</dbReference>
<dbReference type="PANTHER" id="PTHR31388:SF256">
    <property type="entry name" value="PEROXIDASE"/>
    <property type="match status" value="1"/>
</dbReference>
<feature type="site" description="Transition state stabilizer" evidence="13">
    <location>
        <position position="59"/>
    </location>
</feature>
<accession>A0A811N766</accession>
<dbReference type="GO" id="GO:0042744">
    <property type="term" value="P:hydrogen peroxide catabolic process"/>
    <property type="evidence" value="ECO:0007669"/>
    <property type="project" value="UniProtKB-KW"/>
</dbReference>
<keyword evidence="15" id="KW-0732">Signal</keyword>
<evidence type="ECO:0000313" key="18">
    <source>
        <dbReference type="Proteomes" id="UP000604825"/>
    </source>
</evidence>
<dbReference type="Pfam" id="PF00141">
    <property type="entry name" value="peroxidase"/>
    <property type="match status" value="1"/>
</dbReference>
<keyword evidence="7 12" id="KW-0106">Calcium</keyword>
<evidence type="ECO:0000256" key="6">
    <source>
        <dbReference type="ARBA" id="ARBA00022723"/>
    </source>
</evidence>
<feature type="active site" description="Proton acceptor" evidence="11">
    <location>
        <position position="63"/>
    </location>
</feature>
<dbReference type="PROSITE" id="PS00436">
    <property type="entry name" value="PEROXIDASE_2"/>
    <property type="match status" value="1"/>
</dbReference>
<evidence type="ECO:0000313" key="17">
    <source>
        <dbReference type="EMBL" id="CAD6222551.1"/>
    </source>
</evidence>
<comment type="cofactor">
    <cofactor evidence="12">
        <name>Ca(2+)</name>
        <dbReference type="ChEBI" id="CHEBI:29108"/>
    </cofactor>
    <text evidence="12">Binds 2 calcium ions per subunit.</text>
</comment>
<dbReference type="EMBL" id="CAJGYO010000004">
    <property type="protein sequence ID" value="CAD6222551.1"/>
    <property type="molecule type" value="Genomic_DNA"/>
</dbReference>
<evidence type="ECO:0000259" key="16">
    <source>
        <dbReference type="PROSITE" id="PS50873"/>
    </source>
</evidence>
<evidence type="ECO:0000256" key="8">
    <source>
        <dbReference type="ARBA" id="ARBA00023002"/>
    </source>
</evidence>
<proteinExistence type="inferred from homology"/>
<feature type="chain" id="PRO_5032845268" description="Plant heme peroxidase family profile domain-containing protein" evidence="15">
    <location>
        <begin position="22"/>
        <end position="85"/>
    </location>
</feature>
<comment type="similarity">
    <text evidence="14">Belongs to the peroxidase family.</text>
</comment>
<keyword evidence="18" id="KW-1185">Reference proteome</keyword>
<gene>
    <name evidence="17" type="ORF">NCGR_LOCUS15155</name>
</gene>
<dbReference type="PANTHER" id="PTHR31388">
    <property type="entry name" value="PEROXIDASE 72-RELATED"/>
    <property type="match status" value="1"/>
</dbReference>
<keyword evidence="10" id="KW-0376">Hydrogen peroxide</keyword>
<evidence type="ECO:0000256" key="10">
    <source>
        <dbReference type="ARBA" id="ARBA00023324"/>
    </source>
</evidence>
<name>A0A811N766_9POAL</name>
<dbReference type="GO" id="GO:0046872">
    <property type="term" value="F:metal ion binding"/>
    <property type="evidence" value="ECO:0007669"/>
    <property type="project" value="UniProtKB-KW"/>
</dbReference>
<sequence length="85" mass="8882">MASSSVSALLLFLCLAAVASAQLSPTFYDTSCPNALSTIKSAVNAAVQKENRMGASLLRLHFHDCFVQASSFPSLAPSCMASRLG</sequence>
<comment type="catalytic activity">
    <reaction evidence="1">
        <text>2 a phenolic donor + H2O2 = 2 a phenolic radical donor + 2 H2O</text>
        <dbReference type="Rhea" id="RHEA:56136"/>
        <dbReference type="ChEBI" id="CHEBI:15377"/>
        <dbReference type="ChEBI" id="CHEBI:16240"/>
        <dbReference type="ChEBI" id="CHEBI:139520"/>
        <dbReference type="ChEBI" id="CHEBI:139521"/>
        <dbReference type="EC" id="1.11.1.7"/>
    </reaction>
</comment>
<evidence type="ECO:0000256" key="3">
    <source>
        <dbReference type="ARBA" id="ARBA00004613"/>
    </source>
</evidence>
<keyword evidence="5" id="KW-0349">Heme</keyword>
<dbReference type="PROSITE" id="PS50873">
    <property type="entry name" value="PEROXIDASE_4"/>
    <property type="match status" value="1"/>
</dbReference>
<evidence type="ECO:0000256" key="11">
    <source>
        <dbReference type="PIRSR" id="PIRSR600823-1"/>
    </source>
</evidence>
<protein>
    <recommendedName>
        <fullName evidence="16">Plant heme peroxidase family profile domain-containing protein</fullName>
    </recommendedName>
</protein>
<evidence type="ECO:0000256" key="2">
    <source>
        <dbReference type="ARBA" id="ARBA00001970"/>
    </source>
</evidence>
<evidence type="ECO:0000256" key="14">
    <source>
        <dbReference type="RuleBase" id="RU004241"/>
    </source>
</evidence>